<dbReference type="PROSITE" id="PS51044">
    <property type="entry name" value="ZF_SP_RING"/>
    <property type="match status" value="1"/>
</dbReference>
<organism evidence="6 7">
    <name type="scientific">Mesorhabditis spiculigera</name>
    <dbReference type="NCBI Taxonomy" id="96644"/>
    <lineage>
        <taxon>Eukaryota</taxon>
        <taxon>Metazoa</taxon>
        <taxon>Ecdysozoa</taxon>
        <taxon>Nematoda</taxon>
        <taxon>Chromadorea</taxon>
        <taxon>Rhabditida</taxon>
        <taxon>Rhabditina</taxon>
        <taxon>Rhabditomorpha</taxon>
        <taxon>Rhabditoidea</taxon>
        <taxon>Rhabditidae</taxon>
        <taxon>Mesorhabditinae</taxon>
        <taxon>Mesorhabditis</taxon>
    </lineage>
</organism>
<name>A0AA36D522_9BILA</name>
<dbReference type="InterPro" id="IPR013083">
    <property type="entry name" value="Znf_RING/FYVE/PHD"/>
</dbReference>
<dbReference type="PANTHER" id="PTHR10782">
    <property type="entry name" value="ZINC FINGER MIZ DOMAIN-CONTAINING PROTEIN"/>
    <property type="match status" value="1"/>
</dbReference>
<dbReference type="GO" id="GO:0000785">
    <property type="term" value="C:chromatin"/>
    <property type="evidence" value="ECO:0007669"/>
    <property type="project" value="TreeGrafter"/>
</dbReference>
<evidence type="ECO:0000259" key="5">
    <source>
        <dbReference type="PROSITE" id="PS51044"/>
    </source>
</evidence>
<evidence type="ECO:0000256" key="2">
    <source>
        <dbReference type="ARBA" id="ARBA00022771"/>
    </source>
</evidence>
<evidence type="ECO:0000313" key="6">
    <source>
        <dbReference type="EMBL" id="CAJ0581010.1"/>
    </source>
</evidence>
<dbReference type="Gene3D" id="3.30.40.10">
    <property type="entry name" value="Zinc/RING finger domain, C3HC4 (zinc finger)"/>
    <property type="match status" value="1"/>
</dbReference>
<keyword evidence="3" id="KW-0862">Zinc</keyword>
<feature type="domain" description="SP-RING-type" evidence="5">
    <location>
        <begin position="205"/>
        <end position="291"/>
    </location>
</feature>
<keyword evidence="7" id="KW-1185">Reference proteome</keyword>
<dbReference type="GO" id="GO:0061665">
    <property type="term" value="F:SUMO ligase activity"/>
    <property type="evidence" value="ECO:0007669"/>
    <property type="project" value="TreeGrafter"/>
</dbReference>
<protein>
    <recommendedName>
        <fullName evidence="5">SP-RING-type domain-containing protein</fullName>
    </recommendedName>
</protein>
<keyword evidence="1" id="KW-0479">Metal-binding</keyword>
<evidence type="ECO:0000256" key="1">
    <source>
        <dbReference type="ARBA" id="ARBA00022723"/>
    </source>
</evidence>
<sequence>MTFRCYESPNFGVPRDFTRGFEECYTEIRPHSDASYIRIPRDYLLDKMLILSSVLPYEAPCAGVTWSIKQFGSVKIDFSLPNAVRKALHEGLVKEYVVMMEFNQCNLGPAATPPETLLTLNNIDHAAVAPGIYDLTVVLQRAIRQSQANEHRLTIDYLLSETKYEFKLALYKAERPERWQWPGINLNEFRITNLPRGYEYMDWHFELDYAFSDENKILVDLMCPLSDDRVMLPGRGIQCRHLEVFDVHYYVYNSRLTQNWVCPIPGCNREVRFFELRVDRLFEEIIHGLLDEEIPATIIEFGADMTWKYIKPDPSTVSAANNMKGNKRMRKHDTDPALSITTKQPMRKLSGVSYV</sequence>
<dbReference type="Pfam" id="PF02891">
    <property type="entry name" value="zf-MIZ"/>
    <property type="match status" value="1"/>
</dbReference>
<evidence type="ECO:0000313" key="7">
    <source>
        <dbReference type="Proteomes" id="UP001177023"/>
    </source>
</evidence>
<comment type="caution">
    <text evidence="6">The sequence shown here is derived from an EMBL/GenBank/DDBJ whole genome shotgun (WGS) entry which is preliminary data.</text>
</comment>
<dbReference type="GO" id="GO:0016925">
    <property type="term" value="P:protein sumoylation"/>
    <property type="evidence" value="ECO:0007669"/>
    <property type="project" value="TreeGrafter"/>
</dbReference>
<dbReference type="PANTHER" id="PTHR10782:SF4">
    <property type="entry name" value="TONALLI, ISOFORM E"/>
    <property type="match status" value="1"/>
</dbReference>
<evidence type="ECO:0000256" key="3">
    <source>
        <dbReference type="ARBA" id="ARBA00022833"/>
    </source>
</evidence>
<dbReference type="EMBL" id="CATQJA010002662">
    <property type="protein sequence ID" value="CAJ0581010.1"/>
    <property type="molecule type" value="Genomic_DNA"/>
</dbReference>
<gene>
    <name evidence="6" type="ORF">MSPICULIGERA_LOCUS19179</name>
</gene>
<feature type="non-terminal residue" evidence="6">
    <location>
        <position position="1"/>
    </location>
</feature>
<dbReference type="GO" id="GO:0008270">
    <property type="term" value="F:zinc ion binding"/>
    <property type="evidence" value="ECO:0007669"/>
    <property type="project" value="UniProtKB-KW"/>
</dbReference>
<proteinExistence type="predicted"/>
<keyword evidence="2 4" id="KW-0863">Zinc-finger</keyword>
<reference evidence="6" key="1">
    <citation type="submission" date="2023-06" db="EMBL/GenBank/DDBJ databases">
        <authorList>
            <person name="Delattre M."/>
        </authorList>
    </citation>
    <scope>NUCLEOTIDE SEQUENCE</scope>
    <source>
        <strain evidence="6">AF72</strain>
    </source>
</reference>
<evidence type="ECO:0000256" key="4">
    <source>
        <dbReference type="PROSITE-ProRule" id="PRU00452"/>
    </source>
</evidence>
<dbReference type="InterPro" id="IPR004181">
    <property type="entry name" value="Znf_MIZ"/>
</dbReference>
<dbReference type="AlphaFoldDB" id="A0AA36D522"/>
<accession>A0AA36D522</accession>
<dbReference type="Proteomes" id="UP001177023">
    <property type="component" value="Unassembled WGS sequence"/>
</dbReference>